<evidence type="ECO:0000313" key="1">
    <source>
        <dbReference type="EMBL" id="SEJ89167.1"/>
    </source>
</evidence>
<protein>
    <submittedName>
        <fullName evidence="1">Uncharacterized protein</fullName>
    </submittedName>
</protein>
<dbReference type="STRING" id="84035.SAMN05660742_12225"/>
<dbReference type="Proteomes" id="UP000199662">
    <property type="component" value="Unassembled WGS sequence"/>
</dbReference>
<gene>
    <name evidence="1" type="ORF">SAMN05660742_12225</name>
</gene>
<keyword evidence="2" id="KW-1185">Reference proteome</keyword>
<proteinExistence type="predicted"/>
<dbReference type="AlphaFoldDB" id="A0A1H7CKN6"/>
<sequence>MENKHIYLPSTEAGESLKLTHEQEHLCKVVYKKTDDPKIYRFHDLWNPINDYNEEYIIVPVRSVFGDTEKYVVGSIFANIIGSNLDPNPSSSWLKLLTNNGIACTECVTDGKFYDPSNDTKYDKNKSGAKCECSTGSLNMVGGHVLLGQKIATQVGSGGTVNLIPICKHHNSYVCGNGTGNGTGFYMKTKSDGNCILLKNYLQCD</sequence>
<organism evidence="1 2">
    <name type="scientific">Propionispira arboris</name>
    <dbReference type="NCBI Taxonomy" id="84035"/>
    <lineage>
        <taxon>Bacteria</taxon>
        <taxon>Bacillati</taxon>
        <taxon>Bacillota</taxon>
        <taxon>Negativicutes</taxon>
        <taxon>Selenomonadales</taxon>
        <taxon>Selenomonadaceae</taxon>
        <taxon>Propionispira</taxon>
    </lineage>
</organism>
<dbReference type="RefSeq" id="WP_091834720.1">
    <property type="nucleotide sequence ID" value="NZ_FNZK01000022.1"/>
</dbReference>
<reference evidence="1 2" key="1">
    <citation type="submission" date="2016-10" db="EMBL/GenBank/DDBJ databases">
        <authorList>
            <person name="de Groot N.N."/>
        </authorList>
    </citation>
    <scope>NUCLEOTIDE SEQUENCE [LARGE SCALE GENOMIC DNA]</scope>
    <source>
        <strain evidence="1 2">DSM 2179</strain>
    </source>
</reference>
<dbReference type="EMBL" id="FNZK01000022">
    <property type="protein sequence ID" value="SEJ89167.1"/>
    <property type="molecule type" value="Genomic_DNA"/>
</dbReference>
<accession>A0A1H7CKN6</accession>
<evidence type="ECO:0000313" key="2">
    <source>
        <dbReference type="Proteomes" id="UP000199662"/>
    </source>
</evidence>
<name>A0A1H7CKN6_9FIRM</name>